<sequence length="277" mass="27596">MAKLTGQGTPEREGSSGTLDVGAPNQSFSFSGDTHVIYSRRVRLFSGSTSTFDLITNAFVETPPYTAAIAQRDTATAAGTITLAGNAAVTVTAAGLTGSPLAISVPVSLGDTASVWAGKVRTALAANAAIAAMFEILGSGTSIILDRIIDDAGVANDATLNIALANGTCTGITPAASSANTISGSVAVGGLADGANGVDAEGLALPPLSGIVGFFVQGIRGSLRYNDGSTQDGQVDAGGMDCKSNENTLTLDDSLILEPLVSPCEVIITVACVKGAV</sequence>
<name>A0A6J5NJS2_9CAUD</name>
<protein>
    <submittedName>
        <fullName evidence="2">Uncharacterized protein</fullName>
    </submittedName>
</protein>
<gene>
    <name evidence="2" type="ORF">UFOVP705_47</name>
    <name evidence="3" type="ORF">UFOVP736_34</name>
</gene>
<evidence type="ECO:0000313" key="3">
    <source>
        <dbReference type="EMBL" id="CAB5224130.1"/>
    </source>
</evidence>
<dbReference type="EMBL" id="LR796685">
    <property type="protein sequence ID" value="CAB4159067.1"/>
    <property type="molecule type" value="Genomic_DNA"/>
</dbReference>
<proteinExistence type="predicted"/>
<feature type="region of interest" description="Disordered" evidence="1">
    <location>
        <begin position="1"/>
        <end position="24"/>
    </location>
</feature>
<dbReference type="EMBL" id="LR798327">
    <property type="protein sequence ID" value="CAB5224130.1"/>
    <property type="molecule type" value="Genomic_DNA"/>
</dbReference>
<evidence type="ECO:0000256" key="1">
    <source>
        <dbReference type="SAM" id="MobiDB-lite"/>
    </source>
</evidence>
<accession>A0A6J5NJS2</accession>
<reference evidence="2" key="1">
    <citation type="submission" date="2020-04" db="EMBL/GenBank/DDBJ databases">
        <authorList>
            <person name="Chiriac C."/>
            <person name="Salcher M."/>
            <person name="Ghai R."/>
            <person name="Kavagutti S V."/>
        </authorList>
    </citation>
    <scope>NUCLEOTIDE SEQUENCE</scope>
</reference>
<organism evidence="2">
    <name type="scientific">uncultured Caudovirales phage</name>
    <dbReference type="NCBI Taxonomy" id="2100421"/>
    <lineage>
        <taxon>Viruses</taxon>
        <taxon>Duplodnaviria</taxon>
        <taxon>Heunggongvirae</taxon>
        <taxon>Uroviricota</taxon>
        <taxon>Caudoviricetes</taxon>
        <taxon>Peduoviridae</taxon>
        <taxon>Maltschvirus</taxon>
        <taxon>Maltschvirus maltsch</taxon>
    </lineage>
</organism>
<evidence type="ECO:0000313" key="2">
    <source>
        <dbReference type="EMBL" id="CAB4159067.1"/>
    </source>
</evidence>